<dbReference type="OrthoDB" id="1880154at2759"/>
<protein>
    <recommendedName>
        <fullName evidence="3">Profilin</fullName>
    </recommendedName>
</protein>
<keyword evidence="2" id="KW-1185">Reference proteome</keyword>
<reference evidence="1 2" key="1">
    <citation type="submission" date="2020-10" db="EMBL/GenBank/DDBJ databases">
        <title>The Coptis chinensis genome and diversification of protoberbering-type alkaloids.</title>
        <authorList>
            <person name="Wang B."/>
            <person name="Shu S."/>
            <person name="Song C."/>
            <person name="Liu Y."/>
        </authorList>
    </citation>
    <scope>NUCLEOTIDE SEQUENCE [LARGE SCALE GENOMIC DNA]</scope>
    <source>
        <strain evidence="1">HL-2020</strain>
        <tissue evidence="1">Leaf</tissue>
    </source>
</reference>
<evidence type="ECO:0000313" key="1">
    <source>
        <dbReference type="EMBL" id="KAF9604189.1"/>
    </source>
</evidence>
<organism evidence="1 2">
    <name type="scientific">Coptis chinensis</name>
    <dbReference type="NCBI Taxonomy" id="261450"/>
    <lineage>
        <taxon>Eukaryota</taxon>
        <taxon>Viridiplantae</taxon>
        <taxon>Streptophyta</taxon>
        <taxon>Embryophyta</taxon>
        <taxon>Tracheophyta</taxon>
        <taxon>Spermatophyta</taxon>
        <taxon>Magnoliopsida</taxon>
        <taxon>Ranunculales</taxon>
        <taxon>Ranunculaceae</taxon>
        <taxon>Coptidoideae</taxon>
        <taxon>Coptis</taxon>
    </lineage>
</organism>
<comment type="caution">
    <text evidence="1">The sequence shown here is derived from an EMBL/GenBank/DDBJ whole genome shotgun (WGS) entry which is preliminary data.</text>
</comment>
<dbReference type="InterPro" id="IPR036140">
    <property type="entry name" value="PFN_sf"/>
</dbReference>
<evidence type="ECO:0000313" key="2">
    <source>
        <dbReference type="Proteomes" id="UP000631114"/>
    </source>
</evidence>
<dbReference type="Gene3D" id="3.30.450.30">
    <property type="entry name" value="Dynein light chain 2a, cytoplasmic"/>
    <property type="match status" value="1"/>
</dbReference>
<sequence>MELGFTHKAWEKWASHNIGSSGEPLKAAMLLNYDPTGPSRLLSIIAEQRGIVGKPVELVSFLDYVKRNNLPGECFVIGSNQYMVTSIHESFFCARCVNTSKAAGEGAIVMQTAAFLLVALYEGSIGSATRAMVAADQFVWQLSRRNL</sequence>
<dbReference type="EMBL" id="JADFTS010000005">
    <property type="protein sequence ID" value="KAF9604189.1"/>
    <property type="molecule type" value="Genomic_DNA"/>
</dbReference>
<dbReference type="PANTHER" id="PTHR36780">
    <property type="entry name" value="OS05G0241400 PROTEIN"/>
    <property type="match status" value="1"/>
</dbReference>
<proteinExistence type="predicted"/>
<dbReference type="Pfam" id="PF00235">
    <property type="entry name" value="Profilin"/>
    <property type="match status" value="1"/>
</dbReference>
<evidence type="ECO:0008006" key="3">
    <source>
        <dbReference type="Google" id="ProtNLM"/>
    </source>
</evidence>
<dbReference type="PANTHER" id="PTHR36780:SF1">
    <property type="entry name" value="PROFILIN"/>
    <property type="match status" value="1"/>
</dbReference>
<dbReference type="GO" id="GO:0003779">
    <property type="term" value="F:actin binding"/>
    <property type="evidence" value="ECO:0007669"/>
    <property type="project" value="InterPro"/>
</dbReference>
<name>A0A835HT53_9MAGN</name>
<dbReference type="SUPFAM" id="SSF55770">
    <property type="entry name" value="Profilin (actin-binding protein)"/>
    <property type="match status" value="1"/>
</dbReference>
<dbReference type="InterPro" id="IPR048278">
    <property type="entry name" value="PFN"/>
</dbReference>
<gene>
    <name evidence="1" type="ORF">IFM89_003935</name>
</gene>
<dbReference type="AlphaFoldDB" id="A0A835HT53"/>
<dbReference type="Proteomes" id="UP000631114">
    <property type="component" value="Unassembled WGS sequence"/>
</dbReference>
<accession>A0A835HT53</accession>